<name>A0A223RW61_9ACTN</name>
<dbReference type="AlphaFoldDB" id="A0A223RW61"/>
<dbReference type="RefSeq" id="WP_094904649.1">
    <property type="nucleotide sequence ID" value="NZ_CP022752.1"/>
</dbReference>
<dbReference type="InterPro" id="IPR029063">
    <property type="entry name" value="SAM-dependent_MTases_sf"/>
</dbReference>
<dbReference type="OrthoDB" id="4334964at2"/>
<gene>
    <name evidence="1" type="ORF">CDG81_19665</name>
</gene>
<sequence length="58" mass="6528">MPTKSWSPVRLRDRSEMFAGYDLLDPGVVPSAQWRPDEPISEEYAARSNAYAGVGMLR</sequence>
<protein>
    <submittedName>
        <fullName evidence="1">Uncharacterized protein</fullName>
    </submittedName>
</protein>
<dbReference type="Proteomes" id="UP000215043">
    <property type="component" value="Chromosome"/>
</dbReference>
<accession>A0A223RW61</accession>
<proteinExistence type="predicted"/>
<dbReference type="Pfam" id="PF04672">
    <property type="entry name" value="Methyltransf_19"/>
    <property type="match status" value="1"/>
</dbReference>
<dbReference type="KEGG" id="aey:CDG81_19665"/>
<dbReference type="InterPro" id="IPR006764">
    <property type="entry name" value="SAM_dep_MeTrfase_SAV2177_type"/>
</dbReference>
<organism evidence="1 2">
    <name type="scientific">Actinopolyspora erythraea</name>
    <dbReference type="NCBI Taxonomy" id="414996"/>
    <lineage>
        <taxon>Bacteria</taxon>
        <taxon>Bacillati</taxon>
        <taxon>Actinomycetota</taxon>
        <taxon>Actinomycetes</taxon>
        <taxon>Actinopolysporales</taxon>
        <taxon>Actinopolysporaceae</taxon>
        <taxon>Actinopolyspora</taxon>
    </lineage>
</organism>
<evidence type="ECO:0000313" key="1">
    <source>
        <dbReference type="EMBL" id="ASU80111.1"/>
    </source>
</evidence>
<reference evidence="1 2" key="1">
    <citation type="submission" date="2017-08" db="EMBL/GenBank/DDBJ databases">
        <title>The complete genome sequence of moderately halophilic actinomycete Actinopolyspora erythraea YIM 90600, the producer of novel erythromycin, novel actinopolysporins A-C and tubercidin.</title>
        <authorList>
            <person name="Yin M."/>
            <person name="Tang S."/>
        </authorList>
    </citation>
    <scope>NUCLEOTIDE SEQUENCE [LARGE SCALE GENOMIC DNA]</scope>
    <source>
        <strain evidence="1 2">YIM 90600</strain>
    </source>
</reference>
<dbReference type="Gene3D" id="3.40.50.150">
    <property type="entry name" value="Vaccinia Virus protein VP39"/>
    <property type="match status" value="1"/>
</dbReference>
<evidence type="ECO:0000313" key="2">
    <source>
        <dbReference type="Proteomes" id="UP000215043"/>
    </source>
</evidence>
<dbReference type="EMBL" id="CP022752">
    <property type="protein sequence ID" value="ASU80111.1"/>
    <property type="molecule type" value="Genomic_DNA"/>
</dbReference>